<name>A0A7W4I5L2_GLUDI</name>
<comment type="caution">
    <text evidence="2">The sequence shown here is derived from an EMBL/GenBank/DDBJ whole genome shotgun (WGS) entry which is preliminary data.</text>
</comment>
<evidence type="ECO:0000313" key="3">
    <source>
        <dbReference type="Proteomes" id="UP000550787"/>
    </source>
</evidence>
<accession>A0A7W4I5L2</accession>
<proteinExistence type="predicted"/>
<sequence>MDTKELFQAISSRMHADFKASAQVSHRGSKGTVRENILRKFLEEGRLPSKYGIGSGEIVGRIKDTSRQSDLIIYDKIDGITLLFDEHTQVYPIDCVYGIIEVKSGLSKAEFIDALDKIAAFKAMAPSGHVSLSIGVATALLPRPKPFGMVFAYNLAGNSLDSLRQNLQEWEQSHPPEHWPNHVCVLGIGTISHQGKDVFQKCLDSESITTDSWPISLEYREDSLWNFYSALHDMCARMKLGPVELMSYYEPLTRIGRFVIDGRFEFQRKSDNAAVRPSESTIAKIVNWCASRSPISYEDYLLKRFGHLPIGLNNRRILDRQVYLYNPDNLAGFHELGDTPFHVDEEGARLSQPSLLTAHEVVIDGYFYAVCIDSLKPEDWEVVPQ</sequence>
<dbReference type="EMBL" id="JABEQG010000016">
    <property type="protein sequence ID" value="MBB2156665.1"/>
    <property type="molecule type" value="Genomic_DNA"/>
</dbReference>
<dbReference type="Proteomes" id="UP000550787">
    <property type="component" value="Unassembled WGS sequence"/>
</dbReference>
<evidence type="ECO:0000313" key="2">
    <source>
        <dbReference type="EMBL" id="MBB2156665.1"/>
    </source>
</evidence>
<dbReference type="AlphaFoldDB" id="A0A7W4I5L2"/>
<feature type="domain" description="DUF6602" evidence="1">
    <location>
        <begin position="20"/>
        <end position="124"/>
    </location>
</feature>
<dbReference type="Pfam" id="PF20247">
    <property type="entry name" value="DUF6602"/>
    <property type="match status" value="1"/>
</dbReference>
<gene>
    <name evidence="2" type="ORF">HLH33_10140</name>
</gene>
<organism evidence="2 3">
    <name type="scientific">Gluconacetobacter diazotrophicus</name>
    <name type="common">Acetobacter diazotrophicus</name>
    <dbReference type="NCBI Taxonomy" id="33996"/>
    <lineage>
        <taxon>Bacteria</taxon>
        <taxon>Pseudomonadati</taxon>
        <taxon>Pseudomonadota</taxon>
        <taxon>Alphaproteobacteria</taxon>
        <taxon>Acetobacterales</taxon>
        <taxon>Acetobacteraceae</taxon>
        <taxon>Gluconacetobacter</taxon>
    </lineage>
</organism>
<dbReference type="CDD" id="cd21173">
    <property type="entry name" value="NucC-like"/>
    <property type="match status" value="1"/>
</dbReference>
<evidence type="ECO:0000259" key="1">
    <source>
        <dbReference type="Pfam" id="PF20247"/>
    </source>
</evidence>
<dbReference type="InterPro" id="IPR046537">
    <property type="entry name" value="DUF6602"/>
</dbReference>
<dbReference type="RefSeq" id="WP_183115892.1">
    <property type="nucleotide sequence ID" value="NZ_JABEQG010000016.1"/>
</dbReference>
<protein>
    <recommendedName>
        <fullName evidence="1">DUF6602 domain-containing protein</fullName>
    </recommendedName>
</protein>
<reference evidence="2 3" key="1">
    <citation type="submission" date="2020-04" db="EMBL/GenBank/DDBJ databases">
        <title>Description of novel Gluconacetobacter.</title>
        <authorList>
            <person name="Sombolestani A."/>
        </authorList>
    </citation>
    <scope>NUCLEOTIDE SEQUENCE [LARGE SCALE GENOMIC DNA]</scope>
    <source>
        <strain evidence="2 3">LMG 7603</strain>
    </source>
</reference>